<dbReference type="STRING" id="1004156.AYP45_02875"/>
<name>A0A1V4AWP7_9BACT</name>
<reference evidence="1 2" key="1">
    <citation type="journal article" date="2017" name="Water Res.">
        <title>Discovery and metagenomic analysis of an anammox bacterial enrichment related to Candidatus "Brocadia caroliniensis" in a full-scale glycerol-fed nitritation-denitritation separate centrate treatment process.</title>
        <authorList>
            <person name="Park H."/>
            <person name="Brotto A.C."/>
            <person name="van Loosdrecht M.C."/>
            <person name="Chandran K."/>
        </authorList>
    </citation>
    <scope>NUCLEOTIDE SEQUENCE [LARGE SCALE GENOMIC DNA]</scope>
    <source>
        <strain evidence="1">26THWARD</strain>
    </source>
</reference>
<dbReference type="EMBL" id="AYTS01000026">
    <property type="protein sequence ID" value="OOP57501.1"/>
    <property type="molecule type" value="Genomic_DNA"/>
</dbReference>
<organism evidence="1 2">
    <name type="scientific">Candidatus Brocadia carolinensis</name>
    <dbReference type="NCBI Taxonomy" id="1004156"/>
    <lineage>
        <taxon>Bacteria</taxon>
        <taxon>Pseudomonadati</taxon>
        <taxon>Planctomycetota</taxon>
        <taxon>Candidatus Brocadiia</taxon>
        <taxon>Candidatus Brocadiales</taxon>
        <taxon>Candidatus Brocadiaceae</taxon>
        <taxon>Candidatus Brocadia</taxon>
    </lineage>
</organism>
<dbReference type="Pfam" id="PF14076">
    <property type="entry name" value="DUF4258"/>
    <property type="match status" value="1"/>
</dbReference>
<dbReference type="Proteomes" id="UP000189681">
    <property type="component" value="Unassembled WGS sequence"/>
</dbReference>
<protein>
    <recommendedName>
        <fullName evidence="3">Phage-Barnase-EndoU-ColicinE5/D-RelE like nuclease 2 domain-containing protein</fullName>
    </recommendedName>
</protein>
<gene>
    <name evidence="1" type="ORF">AYP45_02875</name>
</gene>
<evidence type="ECO:0008006" key="3">
    <source>
        <dbReference type="Google" id="ProtNLM"/>
    </source>
</evidence>
<accession>A0A1V4AWP7</accession>
<sequence length="102" mass="12020">MEIVKSVNNVSIRLTDERWIHIVENHDDLAGYYDEILNVVENPEYVIKGYQDALIALKQKEAGKFLAVIYKETNENDGFIITAYFTSKIKIEREVILWQQWK</sequence>
<evidence type="ECO:0000313" key="2">
    <source>
        <dbReference type="Proteomes" id="UP000189681"/>
    </source>
</evidence>
<dbReference type="AlphaFoldDB" id="A0A1V4AWP7"/>
<dbReference type="InterPro" id="IPR025354">
    <property type="entry name" value="DUF4258"/>
</dbReference>
<comment type="caution">
    <text evidence="1">The sequence shown here is derived from an EMBL/GenBank/DDBJ whole genome shotgun (WGS) entry which is preliminary data.</text>
</comment>
<evidence type="ECO:0000313" key="1">
    <source>
        <dbReference type="EMBL" id="OOP57501.1"/>
    </source>
</evidence>
<proteinExistence type="predicted"/>